<dbReference type="Pfam" id="PF13175">
    <property type="entry name" value="AAA_15"/>
    <property type="match status" value="1"/>
</dbReference>
<keyword evidence="3" id="KW-1185">Reference proteome</keyword>
<sequence>MLVGIDFNFKEFSLMAKSMNLDAKKQALEGIFLQFNVDHKSFRKRLDEHFDILKKAKEKLEEGSKEGITENDVAILIGSERIDYIVEEWQKLLEKRKNLFEPIDTYISIINNMMQRKTFKINDQNELEITTQSGKSLEIHDLSSGEKQLLIILGEALLQEKNQWVYIADEPELSLHVRWQEKLVENLRAINSNSQIIFATHSPDIVSQFNDNVFDMEKILQ</sequence>
<dbReference type="InterPro" id="IPR027417">
    <property type="entry name" value="P-loop_NTPase"/>
</dbReference>
<evidence type="ECO:0000259" key="1">
    <source>
        <dbReference type="Pfam" id="PF13175"/>
    </source>
</evidence>
<dbReference type="GO" id="GO:0005524">
    <property type="term" value="F:ATP binding"/>
    <property type="evidence" value="ECO:0007669"/>
    <property type="project" value="InterPro"/>
</dbReference>
<reference evidence="3" key="1">
    <citation type="submission" date="2016-10" db="EMBL/GenBank/DDBJ databases">
        <authorList>
            <person name="Varghese N."/>
            <person name="Submissions S."/>
        </authorList>
    </citation>
    <scope>NUCLEOTIDE SEQUENCE [LARGE SCALE GENOMIC DNA]</scope>
    <source>
        <strain evidence="3">Nm10</strain>
    </source>
</reference>
<gene>
    <name evidence="2" type="ORF">SAMN05216406_1792</name>
</gene>
<dbReference type="SUPFAM" id="SSF52540">
    <property type="entry name" value="P-loop containing nucleoside triphosphate hydrolases"/>
    <property type="match status" value="1"/>
</dbReference>
<feature type="domain" description="Endonuclease GajA/Old nuclease/RecF-like AAA" evidence="1">
    <location>
        <begin position="49"/>
        <end position="206"/>
    </location>
</feature>
<dbReference type="EMBL" id="FNLN01000079">
    <property type="protein sequence ID" value="SDU37226.1"/>
    <property type="molecule type" value="Genomic_DNA"/>
</dbReference>
<dbReference type="Proteomes" id="UP000182882">
    <property type="component" value="Unassembled WGS sequence"/>
</dbReference>
<dbReference type="PANTHER" id="PTHR43581">
    <property type="entry name" value="ATP/GTP PHOSPHATASE"/>
    <property type="match status" value="1"/>
</dbReference>
<dbReference type="InterPro" id="IPR051396">
    <property type="entry name" value="Bact_Antivir_Def_Nuclease"/>
</dbReference>
<dbReference type="AlphaFoldDB" id="A0A1H2HZS6"/>
<accession>A0A1H2HZS6</accession>
<name>A0A1H2HZS6_9PROT</name>
<evidence type="ECO:0000313" key="2">
    <source>
        <dbReference type="EMBL" id="SDU37226.1"/>
    </source>
</evidence>
<protein>
    <submittedName>
        <fullName evidence="2">AAA ATPase domain-containing protein</fullName>
    </submittedName>
</protein>
<dbReference type="GO" id="GO:0016887">
    <property type="term" value="F:ATP hydrolysis activity"/>
    <property type="evidence" value="ECO:0007669"/>
    <property type="project" value="InterPro"/>
</dbReference>
<dbReference type="PANTHER" id="PTHR43581:SF2">
    <property type="entry name" value="EXCINUCLEASE ATPASE SUBUNIT"/>
    <property type="match status" value="1"/>
</dbReference>
<dbReference type="InterPro" id="IPR041685">
    <property type="entry name" value="AAA_GajA/Old/RecF-like"/>
</dbReference>
<dbReference type="CDD" id="cd00267">
    <property type="entry name" value="ABC_ATPase"/>
    <property type="match status" value="1"/>
</dbReference>
<evidence type="ECO:0000313" key="3">
    <source>
        <dbReference type="Proteomes" id="UP000182882"/>
    </source>
</evidence>
<proteinExistence type="predicted"/>
<dbReference type="Gene3D" id="3.40.50.300">
    <property type="entry name" value="P-loop containing nucleotide triphosphate hydrolases"/>
    <property type="match status" value="1"/>
</dbReference>
<dbReference type="KEGG" id="nur:ATY38_13180"/>
<organism evidence="2 3">
    <name type="scientific">Nitrosomonas ureae</name>
    <dbReference type="NCBI Taxonomy" id="44577"/>
    <lineage>
        <taxon>Bacteria</taxon>
        <taxon>Pseudomonadati</taxon>
        <taxon>Pseudomonadota</taxon>
        <taxon>Betaproteobacteria</taxon>
        <taxon>Nitrosomonadales</taxon>
        <taxon>Nitrosomonadaceae</taxon>
        <taxon>Nitrosomonas</taxon>
    </lineage>
</organism>